<dbReference type="InterPro" id="IPR017900">
    <property type="entry name" value="4Fe4S_Fe_S_CS"/>
</dbReference>
<evidence type="ECO:0000313" key="2">
    <source>
        <dbReference type="EMBL" id="MBE6504737.1"/>
    </source>
</evidence>
<proteinExistence type="predicted"/>
<dbReference type="PROSITE" id="PS51379">
    <property type="entry name" value="4FE4S_FER_2"/>
    <property type="match status" value="2"/>
</dbReference>
<sequence>MILRARHGGGHGGGLPFDIIGQLIGPSLIRPRGELEVDGHSCNLCGKCQILCRRHAIYINKKRRIWTLYPNRCNLCLNCANLCPKRALNVVRK</sequence>
<reference evidence="2" key="1">
    <citation type="submission" date="2019-04" db="EMBL/GenBank/DDBJ databases">
        <title>Evolution of Biomass-Degrading Anaerobic Consortia Revealed by Metagenomics.</title>
        <authorList>
            <person name="Peng X."/>
        </authorList>
    </citation>
    <scope>NUCLEOTIDE SEQUENCE</scope>
    <source>
        <strain evidence="2">SIG12</strain>
    </source>
</reference>
<evidence type="ECO:0000259" key="1">
    <source>
        <dbReference type="PROSITE" id="PS51379"/>
    </source>
</evidence>
<protein>
    <submittedName>
        <fullName evidence="2">4Fe-4S dicluster domain-containing protein</fullName>
    </submittedName>
</protein>
<dbReference type="Proteomes" id="UP000762703">
    <property type="component" value="Unassembled WGS sequence"/>
</dbReference>
<feature type="domain" description="4Fe-4S ferredoxin-type" evidence="1">
    <location>
        <begin position="64"/>
        <end position="93"/>
    </location>
</feature>
<gene>
    <name evidence="2" type="ORF">E7Z73_03190</name>
</gene>
<dbReference type="InterPro" id="IPR017896">
    <property type="entry name" value="4Fe4S_Fe-S-bd"/>
</dbReference>
<dbReference type="PROSITE" id="PS00198">
    <property type="entry name" value="4FE4S_FER_1"/>
    <property type="match status" value="1"/>
</dbReference>
<organism evidence="2 3">
    <name type="scientific">Methanobrevibacter millerae</name>
    <dbReference type="NCBI Taxonomy" id="230361"/>
    <lineage>
        <taxon>Archaea</taxon>
        <taxon>Methanobacteriati</taxon>
        <taxon>Methanobacteriota</taxon>
        <taxon>Methanomada group</taxon>
        <taxon>Methanobacteria</taxon>
        <taxon>Methanobacteriales</taxon>
        <taxon>Methanobacteriaceae</taxon>
        <taxon>Methanobrevibacter</taxon>
    </lineage>
</organism>
<comment type="caution">
    <text evidence="2">The sequence shown here is derived from an EMBL/GenBank/DDBJ whole genome shotgun (WGS) entry which is preliminary data.</text>
</comment>
<feature type="domain" description="4Fe-4S ferredoxin-type" evidence="1">
    <location>
        <begin position="33"/>
        <end position="62"/>
    </location>
</feature>
<dbReference type="Gene3D" id="3.30.70.20">
    <property type="match status" value="1"/>
</dbReference>
<dbReference type="GO" id="GO:0016491">
    <property type="term" value="F:oxidoreductase activity"/>
    <property type="evidence" value="ECO:0007669"/>
    <property type="project" value="UniProtKB-ARBA"/>
</dbReference>
<name>A0A8T3VAI4_9EURY</name>
<accession>A0A8T3VAI4</accession>
<dbReference type="EMBL" id="SUTE01000027">
    <property type="protein sequence ID" value="MBE6504737.1"/>
    <property type="molecule type" value="Genomic_DNA"/>
</dbReference>
<evidence type="ECO:0000313" key="3">
    <source>
        <dbReference type="Proteomes" id="UP000762703"/>
    </source>
</evidence>
<dbReference type="Pfam" id="PF12838">
    <property type="entry name" value="Fer4_7"/>
    <property type="match status" value="1"/>
</dbReference>
<dbReference type="AlphaFoldDB" id="A0A8T3VAI4"/>
<dbReference type="SUPFAM" id="SSF54862">
    <property type="entry name" value="4Fe-4S ferredoxins"/>
    <property type="match status" value="1"/>
</dbReference>